<reference evidence="3" key="1">
    <citation type="submission" date="2018-04" db="EMBL/GenBank/DDBJ databases">
        <authorList>
            <person name="Cornet L."/>
        </authorList>
    </citation>
    <scope>NUCLEOTIDE SEQUENCE [LARGE SCALE GENOMIC DNA]</scope>
</reference>
<keyword evidence="1" id="KW-1133">Transmembrane helix</keyword>
<comment type="caution">
    <text evidence="2">The sequence shown here is derived from an EMBL/GenBank/DDBJ whole genome shotgun (WGS) entry which is preliminary data.</text>
</comment>
<dbReference type="AlphaFoldDB" id="A0A2W4XRP2"/>
<dbReference type="EMBL" id="QBMP01000031">
    <property type="protein sequence ID" value="PZO58612.1"/>
    <property type="molecule type" value="Genomic_DNA"/>
</dbReference>
<keyword evidence="1" id="KW-0812">Transmembrane</keyword>
<evidence type="ECO:0000313" key="2">
    <source>
        <dbReference type="EMBL" id="PZO58612.1"/>
    </source>
</evidence>
<name>A0A2W4XRP2_9CYAN</name>
<keyword evidence="1" id="KW-0472">Membrane</keyword>
<accession>A0A2W4XRP2</accession>
<sequence length="90" mass="9648">MTAPYSGQSKAKTIFLLVSMVGWLIVGASLIYLMPVAAHTFRPSALTDTWMQTLARSGYSPMMAVIGGGTAFVLTVAGNALWYQKFEGKA</sequence>
<gene>
    <name evidence="2" type="ORF">DCF15_04890</name>
</gene>
<evidence type="ECO:0000256" key="1">
    <source>
        <dbReference type="SAM" id="Phobius"/>
    </source>
</evidence>
<organism evidence="2 3">
    <name type="scientific">Phormidesmis priestleyi</name>
    <dbReference type="NCBI Taxonomy" id="268141"/>
    <lineage>
        <taxon>Bacteria</taxon>
        <taxon>Bacillati</taxon>
        <taxon>Cyanobacteriota</taxon>
        <taxon>Cyanophyceae</taxon>
        <taxon>Leptolyngbyales</taxon>
        <taxon>Leptolyngbyaceae</taxon>
        <taxon>Phormidesmis</taxon>
    </lineage>
</organism>
<proteinExistence type="predicted"/>
<evidence type="ECO:0000313" key="3">
    <source>
        <dbReference type="Proteomes" id="UP000249794"/>
    </source>
</evidence>
<protein>
    <submittedName>
        <fullName evidence="2">Uncharacterized protein</fullName>
    </submittedName>
</protein>
<dbReference type="Proteomes" id="UP000249794">
    <property type="component" value="Unassembled WGS sequence"/>
</dbReference>
<feature type="transmembrane region" description="Helical" evidence="1">
    <location>
        <begin position="14"/>
        <end position="38"/>
    </location>
</feature>
<reference evidence="2 3" key="2">
    <citation type="submission" date="2018-06" db="EMBL/GenBank/DDBJ databases">
        <title>Metagenomic assembly of (sub)arctic Cyanobacteria and their associated microbiome from non-axenic cultures.</title>
        <authorList>
            <person name="Baurain D."/>
        </authorList>
    </citation>
    <scope>NUCLEOTIDE SEQUENCE [LARGE SCALE GENOMIC DNA]</scope>
    <source>
        <strain evidence="2">ULC027bin1</strain>
    </source>
</reference>
<feature type="transmembrane region" description="Helical" evidence="1">
    <location>
        <begin position="58"/>
        <end position="82"/>
    </location>
</feature>